<evidence type="ECO:0000313" key="2">
    <source>
        <dbReference type="Proteomes" id="UP000094172"/>
    </source>
</evidence>
<dbReference type="EMBL" id="LPWE01000014">
    <property type="protein sequence ID" value="ODR93626.1"/>
    <property type="molecule type" value="Genomic_DNA"/>
</dbReference>
<name>A0A1E3VKZ2_9HYPH</name>
<dbReference type="InterPro" id="IPR041916">
    <property type="entry name" value="Anti_sigma_zinc_sf"/>
</dbReference>
<dbReference type="Gene3D" id="1.10.10.1320">
    <property type="entry name" value="Anti-sigma factor, zinc-finger domain"/>
    <property type="match status" value="1"/>
</dbReference>
<dbReference type="AlphaFoldDB" id="A0A1E3VKZ2"/>
<dbReference type="Proteomes" id="UP000094172">
    <property type="component" value="Unassembled WGS sequence"/>
</dbReference>
<proteinExistence type="predicted"/>
<gene>
    <name evidence="1" type="ORF">AUC70_12335</name>
</gene>
<sequence>MLTPSDENIHEFVDGRLSAPEAAKFAAHVAANPHLRRRVAALWLINQMLRGLGQHILDEPVPERLAKIVRVRPSAPDGSSTA</sequence>
<comment type="caution">
    <text evidence="1">The sequence shown here is derived from an EMBL/GenBank/DDBJ whole genome shotgun (WGS) entry which is preliminary data.</text>
</comment>
<keyword evidence="2" id="KW-1185">Reference proteome</keyword>
<evidence type="ECO:0008006" key="3">
    <source>
        <dbReference type="Google" id="ProtNLM"/>
    </source>
</evidence>
<organism evidence="1 2">
    <name type="scientific">Methyloceanibacter stevinii</name>
    <dbReference type="NCBI Taxonomy" id="1774970"/>
    <lineage>
        <taxon>Bacteria</taxon>
        <taxon>Pseudomonadati</taxon>
        <taxon>Pseudomonadota</taxon>
        <taxon>Alphaproteobacteria</taxon>
        <taxon>Hyphomicrobiales</taxon>
        <taxon>Hyphomicrobiaceae</taxon>
        <taxon>Methyloceanibacter</taxon>
    </lineage>
</organism>
<accession>A0A1E3VKZ2</accession>
<evidence type="ECO:0000313" key="1">
    <source>
        <dbReference type="EMBL" id="ODR93626.1"/>
    </source>
</evidence>
<reference evidence="1 2" key="1">
    <citation type="journal article" date="2016" name="Environ. Microbiol.">
        <title>New Methyloceanibacter diversity from North Sea sediments includes methanotroph containing solely the soluble methane monooxygenase.</title>
        <authorList>
            <person name="Vekeman B."/>
            <person name="Kerckhof F.M."/>
            <person name="Cremers G."/>
            <person name="de Vos P."/>
            <person name="Vandamme P."/>
            <person name="Boon N."/>
            <person name="Op den Camp H.J."/>
            <person name="Heylen K."/>
        </authorList>
    </citation>
    <scope>NUCLEOTIDE SEQUENCE [LARGE SCALE GENOMIC DNA]</scope>
    <source>
        <strain evidence="1 2">R-67176</strain>
    </source>
</reference>
<protein>
    <recommendedName>
        <fullName evidence="3">Zinc-finger domain-containing protein</fullName>
    </recommendedName>
</protein>